<dbReference type="GeneID" id="37269380"/>
<dbReference type="InterPro" id="IPR001214">
    <property type="entry name" value="SET_dom"/>
</dbReference>
<dbReference type="SUPFAM" id="SSF82199">
    <property type="entry name" value="SET domain"/>
    <property type="match status" value="1"/>
</dbReference>
<dbReference type="InterPro" id="IPR046341">
    <property type="entry name" value="SET_dom_sf"/>
</dbReference>
<keyword evidence="10" id="KW-1185">Reference proteome</keyword>
<dbReference type="AlphaFoldDB" id="A0A316ZFJ9"/>
<sequence>MTPSDDDVRAAAAPLLSASPRPGQARLLAALLSAHPDWALDEARLAELLPPPASADADDDDDDGSDDGQAPAAGEGKKKKKKKKPKKSKAARARDAAVPVSHIDASVELPAGVRAHYFDAVKGKGLVADRAFAEGDVVWVEDAWVAAPPAIALADVWQGELCGQCFLPIEGARLAVRCGGSCKIRFCNRVCEQRGQSTHHRMLCVRQNPTSKAFLDYLGQHKWLSLHSVARALARVLLTHSSTPPPSVRHGFGPATARPSTMRGMAAPAATLEETLEHLDAFASVSEMQRRSRNPAWDLERSGFESAMREGLRLLRLAIDPWDESVKDKGNKGVVRQFPEKVARDLFSWEGFLRHLGRANLNTEAQGGMYLVHSMLNHACDPNLRVSHPPLRSIRQATKVGVLATRAIAPGEELFISYQSPELSLARRRLLLWREYLWGPCTCTRCLADLEQLSPAARREHEAAGGWKHDEHEAQEVQRRREHAQRLDALEEERRQKLLSEGKDPERNLDGLEDEIRTRLGF</sequence>
<dbReference type="PANTHER" id="PTHR46402">
    <property type="entry name" value="SET AND MYND DOMAIN-CONTAINING PROTEIN 5"/>
    <property type="match status" value="1"/>
</dbReference>
<dbReference type="STRING" id="58919.A0A316ZFJ9"/>
<feature type="region of interest" description="Disordered" evidence="7">
    <location>
        <begin position="1"/>
        <end position="22"/>
    </location>
</feature>
<dbReference type="GO" id="GO:0042799">
    <property type="term" value="F:histone H4K20 methyltransferase activity"/>
    <property type="evidence" value="ECO:0007669"/>
    <property type="project" value="TreeGrafter"/>
</dbReference>
<dbReference type="PROSITE" id="PS50280">
    <property type="entry name" value="SET"/>
    <property type="match status" value="1"/>
</dbReference>
<feature type="region of interest" description="Disordered" evidence="7">
    <location>
        <begin position="461"/>
        <end position="522"/>
    </location>
</feature>
<dbReference type="OrthoDB" id="438641at2759"/>
<dbReference type="GO" id="GO:0045814">
    <property type="term" value="P:negative regulation of gene expression, epigenetic"/>
    <property type="evidence" value="ECO:0007669"/>
    <property type="project" value="TreeGrafter"/>
</dbReference>
<evidence type="ECO:0000256" key="2">
    <source>
        <dbReference type="ARBA" id="ARBA00022679"/>
    </source>
</evidence>
<evidence type="ECO:0000256" key="1">
    <source>
        <dbReference type="ARBA" id="ARBA00022603"/>
    </source>
</evidence>
<reference evidence="9 10" key="1">
    <citation type="journal article" date="2018" name="Mol. Biol. Evol.">
        <title>Broad Genomic Sampling Reveals a Smut Pathogenic Ancestry of the Fungal Clade Ustilaginomycotina.</title>
        <authorList>
            <person name="Kijpornyongpan T."/>
            <person name="Mondo S.J."/>
            <person name="Barry K."/>
            <person name="Sandor L."/>
            <person name="Lee J."/>
            <person name="Lipzen A."/>
            <person name="Pangilinan J."/>
            <person name="LaButti K."/>
            <person name="Hainaut M."/>
            <person name="Henrissat B."/>
            <person name="Grigoriev I.V."/>
            <person name="Spatafora J.W."/>
            <person name="Aime M.C."/>
        </authorList>
    </citation>
    <scope>NUCLEOTIDE SEQUENCE [LARGE SCALE GENOMIC DNA]</scope>
    <source>
        <strain evidence="9 10">MCA 4186</strain>
    </source>
</reference>
<proteinExistence type="predicted"/>
<name>A0A316ZFJ9_9BASI</name>
<evidence type="ECO:0000313" key="10">
    <source>
        <dbReference type="Proteomes" id="UP000245946"/>
    </source>
</evidence>
<evidence type="ECO:0000256" key="7">
    <source>
        <dbReference type="SAM" id="MobiDB-lite"/>
    </source>
</evidence>
<feature type="domain" description="SET" evidence="8">
    <location>
        <begin position="111"/>
        <end position="419"/>
    </location>
</feature>
<dbReference type="EMBL" id="KZ819287">
    <property type="protein sequence ID" value="PWN99814.1"/>
    <property type="molecule type" value="Genomic_DNA"/>
</dbReference>
<dbReference type="Pfam" id="PF00856">
    <property type="entry name" value="SET"/>
    <property type="match status" value="1"/>
</dbReference>
<keyword evidence="1" id="KW-0489">Methyltransferase</keyword>
<evidence type="ECO:0000256" key="6">
    <source>
        <dbReference type="ARBA" id="ARBA00048619"/>
    </source>
</evidence>
<keyword evidence="3" id="KW-0949">S-adenosyl-L-methionine</keyword>
<keyword evidence="2" id="KW-0808">Transferase</keyword>
<dbReference type="CDD" id="cd20071">
    <property type="entry name" value="SET_SMYD"/>
    <property type="match status" value="1"/>
</dbReference>
<feature type="compositionally biased region" description="Low complexity" evidence="7">
    <location>
        <begin position="10"/>
        <end position="22"/>
    </location>
</feature>
<gene>
    <name evidence="9" type="ORF">FA09DRAFT_328597</name>
</gene>
<organism evidence="9 10">
    <name type="scientific">Tilletiopsis washingtonensis</name>
    <dbReference type="NCBI Taxonomy" id="58919"/>
    <lineage>
        <taxon>Eukaryota</taxon>
        <taxon>Fungi</taxon>
        <taxon>Dikarya</taxon>
        <taxon>Basidiomycota</taxon>
        <taxon>Ustilaginomycotina</taxon>
        <taxon>Exobasidiomycetes</taxon>
        <taxon>Entylomatales</taxon>
        <taxon>Entylomatales incertae sedis</taxon>
        <taxon>Tilletiopsis</taxon>
    </lineage>
</organism>
<evidence type="ECO:0000259" key="8">
    <source>
        <dbReference type="PROSITE" id="PS50280"/>
    </source>
</evidence>
<protein>
    <recommendedName>
        <fullName evidence="5">Histone-lysine N-methyltransferase SET5</fullName>
    </recommendedName>
    <alternativeName>
        <fullName evidence="4">SET domain-containing protein 5</fullName>
    </alternativeName>
</protein>
<evidence type="ECO:0000313" key="9">
    <source>
        <dbReference type="EMBL" id="PWN99814.1"/>
    </source>
</evidence>
<evidence type="ECO:0000256" key="5">
    <source>
        <dbReference type="ARBA" id="ARBA00044528"/>
    </source>
</evidence>
<feature type="compositionally biased region" description="Basic residues" evidence="7">
    <location>
        <begin position="77"/>
        <end position="91"/>
    </location>
</feature>
<dbReference type="PANTHER" id="PTHR46402:SF2">
    <property type="entry name" value="HISTONE-LYSINE N-TRIMETHYLTRANSFERASE SMYD5"/>
    <property type="match status" value="1"/>
</dbReference>
<dbReference type="GO" id="GO:0032259">
    <property type="term" value="P:methylation"/>
    <property type="evidence" value="ECO:0007669"/>
    <property type="project" value="UniProtKB-KW"/>
</dbReference>
<feature type="compositionally biased region" description="Acidic residues" evidence="7">
    <location>
        <begin position="56"/>
        <end position="66"/>
    </location>
</feature>
<evidence type="ECO:0000256" key="4">
    <source>
        <dbReference type="ARBA" id="ARBA00042380"/>
    </source>
</evidence>
<feature type="region of interest" description="Disordered" evidence="7">
    <location>
        <begin position="43"/>
        <end position="97"/>
    </location>
</feature>
<comment type="catalytic activity">
    <reaction evidence="6">
        <text>L-lysyl-[histone] + S-adenosyl-L-methionine = N(6)-methyl-L-lysyl-[histone] + S-adenosyl-L-homocysteine + H(+)</text>
        <dbReference type="Rhea" id="RHEA:10024"/>
        <dbReference type="Rhea" id="RHEA-COMP:9845"/>
        <dbReference type="Rhea" id="RHEA-COMP:9846"/>
        <dbReference type="ChEBI" id="CHEBI:15378"/>
        <dbReference type="ChEBI" id="CHEBI:29969"/>
        <dbReference type="ChEBI" id="CHEBI:57856"/>
        <dbReference type="ChEBI" id="CHEBI:59789"/>
        <dbReference type="ChEBI" id="CHEBI:61929"/>
    </reaction>
    <physiologicalReaction direction="left-to-right" evidence="6">
        <dbReference type="Rhea" id="RHEA:10025"/>
    </physiologicalReaction>
</comment>
<accession>A0A316ZFJ9</accession>
<evidence type="ECO:0000256" key="3">
    <source>
        <dbReference type="ARBA" id="ARBA00022691"/>
    </source>
</evidence>
<dbReference type="Proteomes" id="UP000245946">
    <property type="component" value="Unassembled WGS sequence"/>
</dbReference>
<dbReference type="Gene3D" id="2.170.270.10">
    <property type="entry name" value="SET domain"/>
    <property type="match status" value="1"/>
</dbReference>
<dbReference type="RefSeq" id="XP_025600093.1">
    <property type="nucleotide sequence ID" value="XM_025741836.1"/>
</dbReference>